<gene>
    <name evidence="2" type="ORF">MQP27_00820</name>
</gene>
<keyword evidence="1" id="KW-0812">Transmembrane</keyword>
<sequence length="186" mass="20118">MTQPVVLVGQLLLLEYQQLKEEQRSRIGFRDNLLYATLASVAAVAVAGAQSGRLSLLLLLPAACLVLRWTYLANDQKVSPIGRYVREELDPRLADLTGSASVFGWESAHRIDPKRRLRKLLQLCADLLTFCGTAAAGVTVFWCSSSPPAVLFVVSLAEAAATAVLAWQFIFYAETAPPSVPATAAD</sequence>
<dbReference type="EMBL" id="JALDAY010000001">
    <property type="protein sequence ID" value="MCI3269658.1"/>
    <property type="molecule type" value="Genomic_DNA"/>
</dbReference>
<evidence type="ECO:0008006" key="4">
    <source>
        <dbReference type="Google" id="ProtNLM"/>
    </source>
</evidence>
<reference evidence="2" key="1">
    <citation type="submission" date="2022-03" db="EMBL/GenBank/DDBJ databases">
        <title>Streptomyces 7R015 and 7R016 isolated from Barleria lupulina in Thailand.</title>
        <authorList>
            <person name="Kanchanasin P."/>
            <person name="Phongsopitanun W."/>
            <person name="Tanasupawat S."/>
        </authorList>
    </citation>
    <scope>NUCLEOTIDE SEQUENCE</scope>
    <source>
        <strain evidence="2">7R015</strain>
    </source>
</reference>
<comment type="caution">
    <text evidence="2">The sequence shown here is derived from an EMBL/GenBank/DDBJ whole genome shotgun (WGS) entry which is preliminary data.</text>
</comment>
<name>A0ABS9XXI1_9ACTN</name>
<protein>
    <recommendedName>
        <fullName evidence="4">Integral membrane protein</fullName>
    </recommendedName>
</protein>
<accession>A0ABS9XXI1</accession>
<dbReference type="RefSeq" id="WP_242759110.1">
    <property type="nucleotide sequence ID" value="NZ_JALDAY010000001.1"/>
</dbReference>
<keyword evidence="1" id="KW-0472">Membrane</keyword>
<organism evidence="2 3">
    <name type="scientific">Streptomyces cylindrosporus</name>
    <dbReference type="NCBI Taxonomy" id="2927583"/>
    <lineage>
        <taxon>Bacteria</taxon>
        <taxon>Bacillati</taxon>
        <taxon>Actinomycetota</taxon>
        <taxon>Actinomycetes</taxon>
        <taxon>Kitasatosporales</taxon>
        <taxon>Streptomycetaceae</taxon>
        <taxon>Streptomyces</taxon>
    </lineage>
</organism>
<proteinExistence type="predicted"/>
<feature type="transmembrane region" description="Helical" evidence="1">
    <location>
        <begin position="120"/>
        <end position="142"/>
    </location>
</feature>
<evidence type="ECO:0000256" key="1">
    <source>
        <dbReference type="SAM" id="Phobius"/>
    </source>
</evidence>
<feature type="transmembrane region" description="Helical" evidence="1">
    <location>
        <begin position="148"/>
        <end position="170"/>
    </location>
</feature>
<evidence type="ECO:0000313" key="2">
    <source>
        <dbReference type="EMBL" id="MCI3269658.1"/>
    </source>
</evidence>
<keyword evidence="3" id="KW-1185">Reference proteome</keyword>
<dbReference type="Proteomes" id="UP001165269">
    <property type="component" value="Unassembled WGS sequence"/>
</dbReference>
<evidence type="ECO:0000313" key="3">
    <source>
        <dbReference type="Proteomes" id="UP001165269"/>
    </source>
</evidence>
<keyword evidence="1" id="KW-1133">Transmembrane helix</keyword>